<dbReference type="RefSeq" id="WP_106748161.1">
    <property type="nucleotide sequence ID" value="NZ_CP027668.1"/>
</dbReference>
<sequence length="87" mass="9378">MLPQTLVPYIGLTAAFVTTLCWLPQAFQIIRTRDTRAISLPAYAAFACGIALWLVYGVALGDGPLILANTITLALQLTIVGLKIRYG</sequence>
<evidence type="ECO:0000313" key="3">
    <source>
        <dbReference type="Proteomes" id="UP000237889"/>
    </source>
</evidence>
<dbReference type="InterPro" id="IPR004316">
    <property type="entry name" value="SWEET_rpt"/>
</dbReference>
<keyword evidence="1" id="KW-0812">Transmembrane</keyword>
<feature type="transmembrane region" description="Helical" evidence="1">
    <location>
        <begin position="6"/>
        <end position="25"/>
    </location>
</feature>
<evidence type="ECO:0000313" key="2">
    <source>
        <dbReference type="EMBL" id="AVO44820.1"/>
    </source>
</evidence>
<dbReference type="Proteomes" id="UP000237889">
    <property type="component" value="Chromosome"/>
</dbReference>
<dbReference type="Gene3D" id="1.20.1280.290">
    <property type="match status" value="1"/>
</dbReference>
<evidence type="ECO:0008006" key="4">
    <source>
        <dbReference type="Google" id="ProtNLM"/>
    </source>
</evidence>
<accession>A0A2S0N9H6</accession>
<name>A0A2S0N9H6_9HYPH</name>
<keyword evidence="3" id="KW-1185">Reference proteome</keyword>
<dbReference type="NCBIfam" id="NF037968">
    <property type="entry name" value="SemiSWEET_2"/>
    <property type="match status" value="1"/>
</dbReference>
<feature type="transmembrane region" description="Helical" evidence="1">
    <location>
        <begin position="65"/>
        <end position="84"/>
    </location>
</feature>
<gene>
    <name evidence="2" type="ORF">C6569_06960</name>
</gene>
<organism evidence="2 3">
    <name type="scientific">Phreatobacter cathodiphilus</name>
    <dbReference type="NCBI Taxonomy" id="1868589"/>
    <lineage>
        <taxon>Bacteria</taxon>
        <taxon>Pseudomonadati</taxon>
        <taxon>Pseudomonadota</taxon>
        <taxon>Alphaproteobacteria</taxon>
        <taxon>Hyphomicrobiales</taxon>
        <taxon>Phreatobacteraceae</taxon>
        <taxon>Phreatobacter</taxon>
    </lineage>
</organism>
<dbReference type="GO" id="GO:0016020">
    <property type="term" value="C:membrane"/>
    <property type="evidence" value="ECO:0007669"/>
    <property type="project" value="InterPro"/>
</dbReference>
<feature type="transmembrane region" description="Helical" evidence="1">
    <location>
        <begin position="37"/>
        <end position="59"/>
    </location>
</feature>
<dbReference type="KEGG" id="phr:C6569_06960"/>
<dbReference type="EMBL" id="CP027668">
    <property type="protein sequence ID" value="AVO44820.1"/>
    <property type="molecule type" value="Genomic_DNA"/>
</dbReference>
<keyword evidence="1" id="KW-1133">Transmembrane helix</keyword>
<reference evidence="2 3" key="1">
    <citation type="submission" date="2018-03" db="EMBL/GenBank/DDBJ databases">
        <title>Genome sequencing of Phreatobacter sp.</title>
        <authorList>
            <person name="Kim S.-J."/>
            <person name="Heo J."/>
            <person name="Kwon S.-W."/>
        </authorList>
    </citation>
    <scope>NUCLEOTIDE SEQUENCE [LARGE SCALE GENOMIC DNA]</scope>
    <source>
        <strain evidence="2 3">S-12</strain>
    </source>
</reference>
<dbReference type="GO" id="GO:0051119">
    <property type="term" value="F:sugar transmembrane transporter activity"/>
    <property type="evidence" value="ECO:0007669"/>
    <property type="project" value="InterPro"/>
</dbReference>
<protein>
    <recommendedName>
        <fullName evidence="4">Glutathione synthetase</fullName>
    </recommendedName>
</protein>
<dbReference type="Pfam" id="PF03083">
    <property type="entry name" value="MtN3_slv"/>
    <property type="match status" value="1"/>
</dbReference>
<dbReference type="InterPro" id="IPR047662">
    <property type="entry name" value="SemiSWEET"/>
</dbReference>
<evidence type="ECO:0000256" key="1">
    <source>
        <dbReference type="SAM" id="Phobius"/>
    </source>
</evidence>
<dbReference type="AlphaFoldDB" id="A0A2S0N9H6"/>
<proteinExistence type="predicted"/>
<keyword evidence="1" id="KW-0472">Membrane</keyword>
<dbReference type="OrthoDB" id="9814012at2"/>